<proteinExistence type="predicted"/>
<dbReference type="EMBL" id="JPQU01000014">
    <property type="protein sequence ID" value="KFE57886.1"/>
    <property type="molecule type" value="Genomic_DNA"/>
</dbReference>
<protein>
    <recommendedName>
        <fullName evidence="4">BrnA antitoxin of type II toxin-antitoxin system</fullName>
    </recommendedName>
</protein>
<evidence type="ECO:0000313" key="2">
    <source>
        <dbReference type="EMBL" id="KFE57886.1"/>
    </source>
</evidence>
<evidence type="ECO:0000313" key="3">
    <source>
        <dbReference type="Proteomes" id="UP000028631"/>
    </source>
</evidence>
<dbReference type="OrthoDB" id="9796641at2"/>
<dbReference type="PATRIC" id="fig|317.175.peg.165"/>
<feature type="compositionally biased region" description="Acidic residues" evidence="1">
    <location>
        <begin position="8"/>
        <end position="20"/>
    </location>
</feature>
<name>A0A085VR23_PSESX</name>
<dbReference type="AlphaFoldDB" id="A0A085VR23"/>
<accession>A0A085VR23</accession>
<comment type="caution">
    <text evidence="2">The sequence shown here is derived from an EMBL/GenBank/DDBJ whole genome shotgun (WGS) entry which is preliminary data.</text>
</comment>
<organism evidence="2 3">
    <name type="scientific">Pseudomonas syringae</name>
    <dbReference type="NCBI Taxonomy" id="317"/>
    <lineage>
        <taxon>Bacteria</taxon>
        <taxon>Pseudomonadati</taxon>
        <taxon>Pseudomonadota</taxon>
        <taxon>Gammaproteobacteria</taxon>
        <taxon>Pseudomonadales</taxon>
        <taxon>Pseudomonadaceae</taxon>
        <taxon>Pseudomonas</taxon>
    </lineage>
</organism>
<keyword evidence="3" id="KW-1185">Reference proteome</keyword>
<evidence type="ECO:0008006" key="4">
    <source>
        <dbReference type="Google" id="ProtNLM"/>
    </source>
</evidence>
<feature type="region of interest" description="Disordered" evidence="1">
    <location>
        <begin position="1"/>
        <end position="20"/>
    </location>
</feature>
<dbReference type="Pfam" id="PF14384">
    <property type="entry name" value="BrnA_antitoxin"/>
    <property type="match status" value="1"/>
</dbReference>
<evidence type="ECO:0000256" key="1">
    <source>
        <dbReference type="SAM" id="MobiDB-lite"/>
    </source>
</evidence>
<gene>
    <name evidence="2" type="ORF">IV01_00775</name>
</gene>
<dbReference type="Proteomes" id="UP000028631">
    <property type="component" value="Unassembled WGS sequence"/>
</dbReference>
<sequence>MSKRIDPEQTDQENPEWTDEDFARARPAAEVLSEIFGPAQAAEMLKPKRGRPTVAKPKEQVSLRLDPAIIEAFRASGSGWQTRINTALAAWLEEHDPEELKTA</sequence>
<dbReference type="RefSeq" id="WP_080290179.1">
    <property type="nucleotide sequence ID" value="NZ_JPQU01000014.1"/>
</dbReference>
<dbReference type="InterPro" id="IPR025528">
    <property type="entry name" value="BrnA_antitoxin"/>
</dbReference>
<reference evidence="2 3" key="1">
    <citation type="submission" date="2014-07" db="EMBL/GenBank/DDBJ databases">
        <title>Draft Genome Sequences of Environmental Pseudomonas syringae strains.</title>
        <authorList>
            <person name="Baltrus D.A."/>
            <person name="Berge O."/>
            <person name="Morris C."/>
        </authorList>
    </citation>
    <scope>NUCLEOTIDE SEQUENCE [LARGE SCALE GENOMIC DNA]</scope>
    <source>
        <strain evidence="2 3">GAW0119</strain>
    </source>
</reference>